<evidence type="ECO:0000256" key="3">
    <source>
        <dbReference type="ARBA" id="ARBA00022989"/>
    </source>
</evidence>
<dbReference type="HOGENOM" id="CLU_572718_0_0_1"/>
<keyword evidence="4 5" id="KW-0472">Membrane</keyword>
<dbReference type="InterPro" id="IPR019430">
    <property type="entry name" value="7TM_GPCR_serpentine_rcpt_Srx"/>
</dbReference>
<evidence type="ECO:0000313" key="7">
    <source>
        <dbReference type="EMBL" id="CAP36390.2"/>
    </source>
</evidence>
<dbReference type="InterPro" id="IPR017452">
    <property type="entry name" value="GPCR_Rhodpsn_7TM"/>
</dbReference>
<feature type="transmembrane region" description="Helical" evidence="5">
    <location>
        <begin position="389"/>
        <end position="413"/>
    </location>
</feature>
<proteinExistence type="predicted"/>
<keyword evidence="2 5" id="KW-0812">Transmembrane</keyword>
<keyword evidence="8" id="KW-1185">Reference proteome</keyword>
<dbReference type="EMBL" id="HE601047">
    <property type="protein sequence ID" value="CAP36390.2"/>
    <property type="molecule type" value="Genomic_DNA"/>
</dbReference>
<dbReference type="WormBase" id="CBG19086">
    <property type="protein sequence ID" value="CBP28083"/>
    <property type="gene ID" value="WBGene00038361"/>
    <property type="gene designation" value="Cbr-srx-35"/>
</dbReference>
<evidence type="ECO:0000256" key="1">
    <source>
        <dbReference type="ARBA" id="ARBA00004370"/>
    </source>
</evidence>
<dbReference type="OMA" id="MIFWATI"/>
<accession>A8XUR5</accession>
<feature type="transmembrane region" description="Helical" evidence="5">
    <location>
        <begin position="110"/>
        <end position="129"/>
    </location>
</feature>
<dbReference type="Gene3D" id="1.20.1070.10">
    <property type="entry name" value="Rhodopsin 7-helix transmembrane proteins"/>
    <property type="match status" value="1"/>
</dbReference>
<dbReference type="PANTHER" id="PTHR23017">
    <property type="entry name" value="SERPENTINE RECEPTOR, CLASS X"/>
    <property type="match status" value="1"/>
</dbReference>
<reference evidence="7 8" key="2">
    <citation type="journal article" date="2011" name="PLoS Genet.">
        <title>Caenorhabditis briggsae recombinant inbred line genotypes reveal inter-strain incompatibility and the evolution of recombination.</title>
        <authorList>
            <person name="Ross J.A."/>
            <person name="Koboldt D.C."/>
            <person name="Staisch J.E."/>
            <person name="Chamberlin H.M."/>
            <person name="Gupta B.P."/>
            <person name="Miller R.D."/>
            <person name="Baird S.E."/>
            <person name="Haag E.S."/>
        </authorList>
    </citation>
    <scope>NUCLEOTIDE SEQUENCE [LARGE SCALE GENOMIC DNA]</scope>
    <source>
        <strain evidence="7 8">AF16</strain>
    </source>
</reference>
<dbReference type="InParanoid" id="A8XUR5"/>
<evidence type="ECO:0000256" key="2">
    <source>
        <dbReference type="ARBA" id="ARBA00022692"/>
    </source>
</evidence>
<protein>
    <submittedName>
        <fullName evidence="7">Protein CBG19086</fullName>
    </submittedName>
</protein>
<reference evidence="7 8" key="1">
    <citation type="journal article" date="2003" name="PLoS Biol.">
        <title>The genome sequence of Caenorhabditis briggsae: a platform for comparative genomics.</title>
        <authorList>
            <person name="Stein L.D."/>
            <person name="Bao Z."/>
            <person name="Blasiar D."/>
            <person name="Blumenthal T."/>
            <person name="Brent M.R."/>
            <person name="Chen N."/>
            <person name="Chinwalla A."/>
            <person name="Clarke L."/>
            <person name="Clee C."/>
            <person name="Coghlan A."/>
            <person name="Coulson A."/>
            <person name="D'Eustachio P."/>
            <person name="Fitch D.H."/>
            <person name="Fulton L.A."/>
            <person name="Fulton R.E."/>
            <person name="Griffiths-Jones S."/>
            <person name="Harris T.W."/>
            <person name="Hillier L.W."/>
            <person name="Kamath R."/>
            <person name="Kuwabara P.E."/>
            <person name="Mardis E.R."/>
            <person name="Marra M.A."/>
            <person name="Miner T.L."/>
            <person name="Minx P."/>
            <person name="Mullikin J.C."/>
            <person name="Plumb R.W."/>
            <person name="Rogers J."/>
            <person name="Schein J.E."/>
            <person name="Sohrmann M."/>
            <person name="Spieth J."/>
            <person name="Stajich J.E."/>
            <person name="Wei C."/>
            <person name="Willey D."/>
            <person name="Wilson R.K."/>
            <person name="Durbin R."/>
            <person name="Waterston R.H."/>
        </authorList>
    </citation>
    <scope>NUCLEOTIDE SEQUENCE [LARGE SCALE GENOMIC DNA]</scope>
    <source>
        <strain evidence="7 8">AF16</strain>
    </source>
</reference>
<feature type="transmembrane region" description="Helical" evidence="5">
    <location>
        <begin position="181"/>
        <end position="204"/>
    </location>
</feature>
<feature type="transmembrane region" description="Helical" evidence="5">
    <location>
        <begin position="224"/>
        <end position="244"/>
    </location>
</feature>
<evidence type="ECO:0000256" key="4">
    <source>
        <dbReference type="ARBA" id="ARBA00023136"/>
    </source>
</evidence>
<dbReference type="AlphaFoldDB" id="A8XUR5"/>
<feature type="transmembrane region" description="Helical" evidence="5">
    <location>
        <begin position="345"/>
        <end position="368"/>
    </location>
</feature>
<dbReference type="CDD" id="cd00637">
    <property type="entry name" value="7tm_classA_rhodopsin-like"/>
    <property type="match status" value="1"/>
</dbReference>
<evidence type="ECO:0000313" key="8">
    <source>
        <dbReference type="Proteomes" id="UP000008549"/>
    </source>
</evidence>
<name>A8XUR5_CAEBR</name>
<evidence type="ECO:0000256" key="5">
    <source>
        <dbReference type="SAM" id="Phobius"/>
    </source>
</evidence>
<gene>
    <name evidence="9" type="primary">srx-35</name>
    <name evidence="7 9" type="ORF">CBG19086</name>
    <name evidence="7" type="ORF">CBG_19086</name>
</gene>
<sequence length="477" mass="54425">MDERDSYCFDYVFRYSNDYFSQNSVMMHIPWHIPVPCRPTYVEEVLGFTYTDAPICLSYSCYGDLGKLNLVCVFNVVVDTFTIWKVCKVRSAQGNTKFQKKEIDFLKQSFSQAIYLMIAIPLWFILPMYSNSVLTQFLLGLLFRPIIHSFDGVLTLYCNVDIRKSLARKFKRQTNSAHNSVLVGGKSSTRVALAGAICNGLIVIAVSTNKSLNHSFSMLTGNQALFNSFCSLTFLLYMAPMLILDSEFLKSNSQHAGFFLLLAYDVSIQTHALITINRFCAVFFPMTYKNIFSCKLTKVVMMLSFSISLVQVSIFFQFLGCKFVYNDTKISFLYSDLQICTDYFYIFDLGKIMTLCTFNVVVDCITIWKVRKIRSAQGSSKFQKKEIDFLKQSFGQAMYLFTFIPVFMIAPFFVSSKAILFILGTLAWSNTQFIDGVLALYFNIEIRKCLSNQYITQSSNVNSSVFMVGGKSSTRIQ</sequence>
<evidence type="ECO:0000313" key="9">
    <source>
        <dbReference type="WormBase" id="CBG19086"/>
    </source>
</evidence>
<feature type="transmembrane region" description="Helical" evidence="5">
    <location>
        <begin position="419"/>
        <end position="442"/>
    </location>
</feature>
<dbReference type="eggNOG" id="ENOG502TKKD">
    <property type="taxonomic scope" value="Eukaryota"/>
</dbReference>
<dbReference type="PANTHER" id="PTHR23017:SF4">
    <property type="entry name" value="G-PROTEIN COUPLED RECEPTORS FAMILY 1 PROFILE DOMAIN-CONTAINING PROTEIN"/>
    <property type="match status" value="1"/>
</dbReference>
<comment type="subcellular location">
    <subcellularLocation>
        <location evidence="1">Membrane</location>
    </subcellularLocation>
</comment>
<organism evidence="7 8">
    <name type="scientific">Caenorhabditis briggsae</name>
    <dbReference type="NCBI Taxonomy" id="6238"/>
    <lineage>
        <taxon>Eukaryota</taxon>
        <taxon>Metazoa</taxon>
        <taxon>Ecdysozoa</taxon>
        <taxon>Nematoda</taxon>
        <taxon>Chromadorea</taxon>
        <taxon>Rhabditida</taxon>
        <taxon>Rhabditina</taxon>
        <taxon>Rhabditomorpha</taxon>
        <taxon>Rhabditoidea</taxon>
        <taxon>Rhabditidae</taxon>
        <taxon>Peloderinae</taxon>
        <taxon>Caenorhabditis</taxon>
    </lineage>
</organism>
<dbReference type="SUPFAM" id="SSF81321">
    <property type="entry name" value="Family A G protein-coupled receptor-like"/>
    <property type="match status" value="1"/>
</dbReference>
<dbReference type="Proteomes" id="UP000008549">
    <property type="component" value="Unassembled WGS sequence"/>
</dbReference>
<dbReference type="Pfam" id="PF10328">
    <property type="entry name" value="7TM_GPCR_Srx"/>
    <property type="match status" value="2"/>
</dbReference>
<dbReference type="PROSITE" id="PS50262">
    <property type="entry name" value="G_PROTEIN_RECEP_F1_2"/>
    <property type="match status" value="1"/>
</dbReference>
<feature type="domain" description="G-protein coupled receptors family 1 profile" evidence="6">
    <location>
        <begin position="198"/>
        <end position="477"/>
    </location>
</feature>
<evidence type="ECO:0000259" key="6">
    <source>
        <dbReference type="PROSITE" id="PS50262"/>
    </source>
</evidence>
<feature type="transmembrane region" description="Helical" evidence="5">
    <location>
        <begin position="299"/>
        <end position="325"/>
    </location>
</feature>
<keyword evidence="3 5" id="KW-1133">Transmembrane helix</keyword>
<dbReference type="GO" id="GO:0016020">
    <property type="term" value="C:membrane"/>
    <property type="evidence" value="ECO:0007669"/>
    <property type="project" value="UniProtKB-SubCell"/>
</dbReference>